<evidence type="ECO:0000313" key="6">
    <source>
        <dbReference type="Proteomes" id="UP000546464"/>
    </source>
</evidence>
<evidence type="ECO:0000256" key="1">
    <source>
        <dbReference type="ARBA" id="ARBA00001554"/>
    </source>
</evidence>
<proteinExistence type="inferred from homology"/>
<dbReference type="EMBL" id="JACHVB010000064">
    <property type="protein sequence ID" value="MBC2596402.1"/>
    <property type="molecule type" value="Genomic_DNA"/>
</dbReference>
<dbReference type="Pfam" id="PF01329">
    <property type="entry name" value="Pterin_4a"/>
    <property type="match status" value="1"/>
</dbReference>
<keyword evidence="3 4" id="KW-0456">Lyase</keyword>
<gene>
    <name evidence="5" type="ORF">H5P28_19205</name>
</gene>
<name>A0A842HJ02_9BACT</name>
<dbReference type="GO" id="GO:0006729">
    <property type="term" value="P:tetrahydrobiopterin biosynthetic process"/>
    <property type="evidence" value="ECO:0007669"/>
    <property type="project" value="InterPro"/>
</dbReference>
<comment type="catalytic activity">
    <reaction evidence="1 4">
        <text>(4aS,6R)-4a-hydroxy-L-erythro-5,6,7,8-tetrahydrobiopterin = (6R)-L-erythro-6,7-dihydrobiopterin + H2O</text>
        <dbReference type="Rhea" id="RHEA:11920"/>
        <dbReference type="ChEBI" id="CHEBI:15377"/>
        <dbReference type="ChEBI" id="CHEBI:15642"/>
        <dbReference type="ChEBI" id="CHEBI:43120"/>
        <dbReference type="EC" id="4.2.1.96"/>
    </reaction>
</comment>
<dbReference type="HAMAP" id="MF_00434">
    <property type="entry name" value="Pterin_4_alpha"/>
    <property type="match status" value="1"/>
</dbReference>
<keyword evidence="6" id="KW-1185">Reference proteome</keyword>
<dbReference type="RefSeq" id="WP_185677309.1">
    <property type="nucleotide sequence ID" value="NZ_JACHVB010000064.1"/>
</dbReference>
<evidence type="ECO:0000256" key="2">
    <source>
        <dbReference type="ARBA" id="ARBA00006472"/>
    </source>
</evidence>
<protein>
    <recommendedName>
        <fullName evidence="4">Putative pterin-4-alpha-carbinolamine dehydratase</fullName>
        <shortName evidence="4">PHS</shortName>
        <ecNumber evidence="4">4.2.1.96</ecNumber>
    </recommendedName>
    <alternativeName>
        <fullName evidence="4">4-alpha-hydroxy-tetrahydropterin dehydratase</fullName>
    </alternativeName>
    <alternativeName>
        <fullName evidence="4">Pterin carbinolamine dehydratase</fullName>
        <shortName evidence="4">PCD</shortName>
    </alternativeName>
</protein>
<dbReference type="PANTHER" id="PTHR12599:SF0">
    <property type="entry name" value="PTERIN-4-ALPHA-CARBINOLAMINE DEHYDRATASE"/>
    <property type="match status" value="1"/>
</dbReference>
<evidence type="ECO:0000256" key="3">
    <source>
        <dbReference type="ARBA" id="ARBA00023239"/>
    </source>
</evidence>
<reference evidence="5 6" key="1">
    <citation type="submission" date="2020-07" db="EMBL/GenBank/DDBJ databases">
        <authorList>
            <person name="Feng X."/>
        </authorList>
    </citation>
    <scope>NUCLEOTIDE SEQUENCE [LARGE SCALE GENOMIC DNA]</scope>
    <source>
        <strain evidence="5 6">JCM31066</strain>
    </source>
</reference>
<dbReference type="EC" id="4.2.1.96" evidence="4"/>
<comment type="similarity">
    <text evidence="2 4">Belongs to the pterin-4-alpha-carbinolamine dehydratase family.</text>
</comment>
<dbReference type="InterPro" id="IPR001533">
    <property type="entry name" value="Pterin_deHydtase"/>
</dbReference>
<dbReference type="PANTHER" id="PTHR12599">
    <property type="entry name" value="PTERIN-4-ALPHA-CARBINOLAMINE DEHYDRATASE"/>
    <property type="match status" value="1"/>
</dbReference>
<evidence type="ECO:0000313" key="5">
    <source>
        <dbReference type="EMBL" id="MBC2596402.1"/>
    </source>
</evidence>
<organism evidence="5 6">
    <name type="scientific">Ruficoccus amylovorans</name>
    <dbReference type="NCBI Taxonomy" id="1804625"/>
    <lineage>
        <taxon>Bacteria</taxon>
        <taxon>Pseudomonadati</taxon>
        <taxon>Verrucomicrobiota</taxon>
        <taxon>Opitutia</taxon>
        <taxon>Puniceicoccales</taxon>
        <taxon>Cerasicoccaceae</taxon>
        <taxon>Ruficoccus</taxon>
    </lineage>
</organism>
<dbReference type="InterPro" id="IPR036428">
    <property type="entry name" value="PCD_sf"/>
</dbReference>
<evidence type="ECO:0000256" key="4">
    <source>
        <dbReference type="HAMAP-Rule" id="MF_00434"/>
    </source>
</evidence>
<dbReference type="NCBIfam" id="NF002017">
    <property type="entry name" value="PRK00823.1-2"/>
    <property type="match status" value="1"/>
</dbReference>
<sequence>MSKALDDAAVATALAGLPGWAHQDNRLKKSFTFADFSQALGFIVRVGLEAEKMNHHPELFNVYNRVELALATHDAGSKVTDKDVALARRVEAVGME</sequence>
<dbReference type="GO" id="GO:0008124">
    <property type="term" value="F:4-alpha-hydroxytetrahydrobiopterin dehydratase activity"/>
    <property type="evidence" value="ECO:0007669"/>
    <property type="project" value="UniProtKB-UniRule"/>
</dbReference>
<dbReference type="AlphaFoldDB" id="A0A842HJ02"/>
<dbReference type="Gene3D" id="3.30.1360.20">
    <property type="entry name" value="Transcriptional coactivator/pterin dehydratase"/>
    <property type="match status" value="1"/>
</dbReference>
<accession>A0A842HJ02</accession>
<comment type="caution">
    <text evidence="5">The sequence shown here is derived from an EMBL/GenBank/DDBJ whole genome shotgun (WGS) entry which is preliminary data.</text>
</comment>
<dbReference type="SUPFAM" id="SSF55248">
    <property type="entry name" value="PCD-like"/>
    <property type="match status" value="1"/>
</dbReference>
<dbReference type="Proteomes" id="UP000546464">
    <property type="component" value="Unassembled WGS sequence"/>
</dbReference>